<dbReference type="PANTHER" id="PTHR46116:SF39">
    <property type="entry name" value="BACULOVIRAL IAP REPEAT-CONTAINING PROTEIN 6"/>
    <property type="match status" value="1"/>
</dbReference>
<dbReference type="Gene3D" id="3.10.110.10">
    <property type="entry name" value="Ubiquitin Conjugating Enzyme"/>
    <property type="match status" value="1"/>
</dbReference>
<dbReference type="GO" id="GO:0016740">
    <property type="term" value="F:transferase activity"/>
    <property type="evidence" value="ECO:0007669"/>
    <property type="project" value="UniProtKB-KW"/>
</dbReference>
<dbReference type="GO" id="GO:0043066">
    <property type="term" value="P:negative regulation of apoptotic process"/>
    <property type="evidence" value="ECO:0007669"/>
    <property type="project" value="TreeGrafter"/>
</dbReference>
<gene>
    <name evidence="3" type="ORF">NECAME_05254</name>
</gene>
<evidence type="ECO:0000256" key="2">
    <source>
        <dbReference type="ARBA" id="ARBA00022786"/>
    </source>
</evidence>
<dbReference type="AlphaFoldDB" id="W2SIC0"/>
<evidence type="ECO:0000256" key="1">
    <source>
        <dbReference type="ARBA" id="ARBA00022679"/>
    </source>
</evidence>
<proteinExistence type="predicted"/>
<reference evidence="4" key="1">
    <citation type="journal article" date="2014" name="Nat. Genet.">
        <title>Genome of the human hookworm Necator americanus.</title>
        <authorList>
            <person name="Tang Y.T."/>
            <person name="Gao X."/>
            <person name="Rosa B.A."/>
            <person name="Abubucker S."/>
            <person name="Hallsworth-Pepin K."/>
            <person name="Martin J."/>
            <person name="Tyagi R."/>
            <person name="Heizer E."/>
            <person name="Zhang X."/>
            <person name="Bhonagiri-Palsikar V."/>
            <person name="Minx P."/>
            <person name="Warren W.C."/>
            <person name="Wang Q."/>
            <person name="Zhan B."/>
            <person name="Hotez P.J."/>
            <person name="Sternberg P.W."/>
            <person name="Dougall A."/>
            <person name="Gaze S.T."/>
            <person name="Mulvenna J."/>
            <person name="Sotillo J."/>
            <person name="Ranganathan S."/>
            <person name="Rabelo E.M."/>
            <person name="Wilson R.K."/>
            <person name="Felgner P.L."/>
            <person name="Bethony J."/>
            <person name="Hawdon J.M."/>
            <person name="Gasser R.B."/>
            <person name="Loukas A."/>
            <person name="Mitreva M."/>
        </authorList>
    </citation>
    <scope>NUCLEOTIDE SEQUENCE [LARGE SCALE GENOMIC DNA]</scope>
</reference>
<keyword evidence="1" id="KW-0808">Transferase</keyword>
<dbReference type="Proteomes" id="UP000053676">
    <property type="component" value="Unassembled WGS sequence"/>
</dbReference>
<organism evidence="3 4">
    <name type="scientific">Necator americanus</name>
    <name type="common">Human hookworm</name>
    <dbReference type="NCBI Taxonomy" id="51031"/>
    <lineage>
        <taxon>Eukaryota</taxon>
        <taxon>Metazoa</taxon>
        <taxon>Ecdysozoa</taxon>
        <taxon>Nematoda</taxon>
        <taxon>Chromadorea</taxon>
        <taxon>Rhabditida</taxon>
        <taxon>Rhabditina</taxon>
        <taxon>Rhabditomorpha</taxon>
        <taxon>Strongyloidea</taxon>
        <taxon>Ancylostomatidae</taxon>
        <taxon>Bunostominae</taxon>
        <taxon>Necator</taxon>
    </lineage>
</organism>
<name>W2SIC0_NECAM</name>
<dbReference type="GO" id="GO:0005634">
    <property type="term" value="C:nucleus"/>
    <property type="evidence" value="ECO:0007669"/>
    <property type="project" value="TreeGrafter"/>
</dbReference>
<dbReference type="PANTHER" id="PTHR46116">
    <property type="entry name" value="(E3-INDEPENDENT) E2 UBIQUITIN-CONJUGATING ENZYME"/>
    <property type="match status" value="1"/>
</dbReference>
<keyword evidence="4" id="KW-1185">Reference proteome</keyword>
<evidence type="ECO:0000313" key="4">
    <source>
        <dbReference type="Proteomes" id="UP000053676"/>
    </source>
</evidence>
<dbReference type="STRING" id="51031.W2SIC0"/>
<accession>W2SIC0</accession>
<evidence type="ECO:0000313" key="3">
    <source>
        <dbReference type="EMBL" id="ETN69399.1"/>
    </source>
</evidence>
<keyword evidence="2" id="KW-0833">Ubl conjugation pathway</keyword>
<protein>
    <submittedName>
        <fullName evidence="3">Uncharacterized protein</fullName>
    </submittedName>
</protein>
<sequence length="105" mass="12248">MSFFQLDIKNTYKKRPLTAAATGSARMHLVEYVRQGLIFVKDPYFNEPGFEKYQGTEKGDEYSRRYNLQIEHAIINYAIKEQLKNPPEYFKCSEPVGAFHPTAHK</sequence>
<dbReference type="OrthoDB" id="47801at2759"/>
<dbReference type="KEGG" id="nai:NECAME_05254"/>
<dbReference type="EMBL" id="KI669112">
    <property type="protein sequence ID" value="ETN69399.1"/>
    <property type="molecule type" value="Genomic_DNA"/>
</dbReference>
<dbReference type="GO" id="GO:0004869">
    <property type="term" value="F:cysteine-type endopeptidase inhibitor activity"/>
    <property type="evidence" value="ECO:0007669"/>
    <property type="project" value="TreeGrafter"/>
</dbReference>
<dbReference type="InterPro" id="IPR016135">
    <property type="entry name" value="UBQ-conjugating_enzyme/RWD"/>
</dbReference>